<name>A0A0F9DI07_9ZZZZ</name>
<feature type="non-terminal residue" evidence="1">
    <location>
        <position position="1"/>
    </location>
</feature>
<sequence>YWAEGFFHHNCGKSTLCEALSVNKKHILAKSTIRGFHSGFSTGDNTQDNSLLSKLRDKTLITKDGDTLLQSPNLSQILSEGRDIYDGVSRTHYRNAMSKDYEGVRMTWILCGTSSLRSIDNSELGERFLDCVIMEIIDDELEDEILSRVAHRADRNVSLETDGKVTTHYDPALVQAMSLTGGYIDSLKENTATKLEAIEMPTRSLQKCIRLGKFVAFLRARPSVHQDENAERELASRLVSQHIRLAKCLSLVLNHSTVNEVVMKRIKRIALDTSRGITLDITNQLHEEELEARALAIRLGKVQTLVSKLLRFLQQIGVVENFRVEKVKGLRTTPKWRLTEKMSKLYSDVMEDL</sequence>
<comment type="caution">
    <text evidence="1">The sequence shown here is derived from an EMBL/GenBank/DDBJ whole genome shotgun (WGS) entry which is preliminary data.</text>
</comment>
<proteinExistence type="predicted"/>
<dbReference type="AlphaFoldDB" id="A0A0F9DI07"/>
<evidence type="ECO:0000313" key="1">
    <source>
        <dbReference type="EMBL" id="KKL61303.1"/>
    </source>
</evidence>
<gene>
    <name evidence="1" type="ORF">LCGC14_2196640</name>
</gene>
<accession>A0A0F9DI07</accession>
<dbReference type="EMBL" id="LAZR01028860">
    <property type="protein sequence ID" value="KKL61303.1"/>
    <property type="molecule type" value="Genomic_DNA"/>
</dbReference>
<protein>
    <submittedName>
        <fullName evidence="1">Uncharacterized protein</fullName>
    </submittedName>
</protein>
<reference evidence="1" key="1">
    <citation type="journal article" date="2015" name="Nature">
        <title>Complex archaea that bridge the gap between prokaryotes and eukaryotes.</title>
        <authorList>
            <person name="Spang A."/>
            <person name="Saw J.H."/>
            <person name="Jorgensen S.L."/>
            <person name="Zaremba-Niedzwiedzka K."/>
            <person name="Martijn J."/>
            <person name="Lind A.E."/>
            <person name="van Eijk R."/>
            <person name="Schleper C."/>
            <person name="Guy L."/>
            <person name="Ettema T.J."/>
        </authorList>
    </citation>
    <scope>NUCLEOTIDE SEQUENCE</scope>
</reference>
<organism evidence="1">
    <name type="scientific">marine sediment metagenome</name>
    <dbReference type="NCBI Taxonomy" id="412755"/>
    <lineage>
        <taxon>unclassified sequences</taxon>
        <taxon>metagenomes</taxon>
        <taxon>ecological metagenomes</taxon>
    </lineage>
</organism>